<organism evidence="4 5">
    <name type="scientific">Hondaea fermentalgiana</name>
    <dbReference type="NCBI Taxonomy" id="2315210"/>
    <lineage>
        <taxon>Eukaryota</taxon>
        <taxon>Sar</taxon>
        <taxon>Stramenopiles</taxon>
        <taxon>Bigyra</taxon>
        <taxon>Labyrinthulomycetes</taxon>
        <taxon>Thraustochytrida</taxon>
        <taxon>Thraustochytriidae</taxon>
        <taxon>Hondaea</taxon>
    </lineage>
</organism>
<keyword evidence="5" id="KW-1185">Reference proteome</keyword>
<keyword evidence="1" id="KW-0175">Coiled coil</keyword>
<gene>
    <name evidence="4" type="ORF">FCC1311_070852</name>
</gene>
<evidence type="ECO:0000256" key="1">
    <source>
        <dbReference type="SAM" id="Coils"/>
    </source>
</evidence>
<dbReference type="InParanoid" id="A0A2R5GJR4"/>
<keyword evidence="3" id="KW-0472">Membrane</keyword>
<evidence type="ECO:0000313" key="4">
    <source>
        <dbReference type="EMBL" id="GBG30865.1"/>
    </source>
</evidence>
<protein>
    <submittedName>
        <fullName evidence="4">Uncharacterized protein</fullName>
    </submittedName>
</protein>
<evidence type="ECO:0000313" key="5">
    <source>
        <dbReference type="Proteomes" id="UP000241890"/>
    </source>
</evidence>
<evidence type="ECO:0000256" key="3">
    <source>
        <dbReference type="SAM" id="Phobius"/>
    </source>
</evidence>
<dbReference type="EMBL" id="BEYU01000084">
    <property type="protein sequence ID" value="GBG30865.1"/>
    <property type="molecule type" value="Genomic_DNA"/>
</dbReference>
<feature type="transmembrane region" description="Helical" evidence="3">
    <location>
        <begin position="23"/>
        <end position="40"/>
    </location>
</feature>
<feature type="compositionally biased region" description="Polar residues" evidence="2">
    <location>
        <begin position="421"/>
        <end position="434"/>
    </location>
</feature>
<dbReference type="AlphaFoldDB" id="A0A2R5GJR4"/>
<name>A0A2R5GJR4_9STRA</name>
<feature type="coiled-coil region" evidence="1">
    <location>
        <begin position="552"/>
        <end position="579"/>
    </location>
</feature>
<feature type="region of interest" description="Disordered" evidence="2">
    <location>
        <begin position="411"/>
        <end position="435"/>
    </location>
</feature>
<reference evidence="4 5" key="1">
    <citation type="submission" date="2017-12" db="EMBL/GenBank/DDBJ databases">
        <title>Sequencing, de novo assembly and annotation of complete genome of a new Thraustochytrid species, strain FCC1311.</title>
        <authorList>
            <person name="Sedici K."/>
            <person name="Godart F."/>
            <person name="Aiese Cigliano R."/>
            <person name="Sanseverino W."/>
            <person name="Barakat M."/>
            <person name="Ortet P."/>
            <person name="Marechal E."/>
            <person name="Cagnac O."/>
            <person name="Amato A."/>
        </authorList>
    </citation>
    <scope>NUCLEOTIDE SEQUENCE [LARGE SCALE GENOMIC DNA]</scope>
</reference>
<evidence type="ECO:0000256" key="2">
    <source>
        <dbReference type="SAM" id="MobiDB-lite"/>
    </source>
</evidence>
<comment type="caution">
    <text evidence="4">The sequence shown here is derived from an EMBL/GenBank/DDBJ whole genome shotgun (WGS) entry which is preliminary data.</text>
</comment>
<proteinExistence type="predicted"/>
<keyword evidence="3" id="KW-1133">Transmembrane helix</keyword>
<feature type="transmembrane region" description="Helical" evidence="3">
    <location>
        <begin position="367"/>
        <end position="391"/>
    </location>
</feature>
<accession>A0A2R5GJR4</accession>
<sequence length="589" mass="66269">MTVRRLARACSPRFYATLHRTRFANALSFLMSLLVVYEMVRGASFVLRHQETFATLSIEECARETAAAFPAELQIQVRSGRFYFTMAAPIVLDLPRCVGDGLALFSAYLSHGAVYPEEVWTLVAPLIVLLERNEHLDRALDVVTAPRMRAALAAQGIDTSNGLLFDHDAVFLSVGRSEAYLLDIVPVASLVESMLLAARERSEDEKPNMARVSQRSVFNAVQSLRTRLKKDTWAQHAFFMPIGLATMACGFLISIVMSFDLLITSTIIYVLVRKGLVAASFRFWDVRSHFALGSRPVNEMHFLSRAEAQEQQLWLVEEYRTALAENQGADGIFAELSDTYFVALVVHTATPALFIDAVYPYMIANAIGLGAVVHMILSVLIVRYVALPAVLMDRYVLPRLEARRRQQVRREANARLHQEARQSLAQENEASSSRDIQHDWSRYRLAQERIEETLRSPSLSLRTKLTTVMATMEHVRKAILHDEVHILHSWSSLNGTLKPKGGPGFVYGLSPSSGAWILLCWYEHPCSERGIRALTTYPGLVQIADQEVPDSLLPKEEELAGLQDSLRRLQRELRTVHQQSFANYLGRAD</sequence>
<keyword evidence="3" id="KW-0812">Transmembrane</keyword>
<dbReference type="Proteomes" id="UP000241890">
    <property type="component" value="Unassembled WGS sequence"/>
</dbReference>
<feature type="compositionally biased region" description="Basic and acidic residues" evidence="2">
    <location>
        <begin position="411"/>
        <end position="420"/>
    </location>
</feature>